<dbReference type="SUPFAM" id="SSF52266">
    <property type="entry name" value="SGNH hydrolase"/>
    <property type="match status" value="2"/>
</dbReference>
<sequence length="478" mass="50528">MKIFYLNSWSRAGVVATAVLLNACAPSQDAPAPTVSLDVSRYLAVGDSYTAGLSAGGLTRASQEYSFPNLLARQLRLASPEAVFSQPLLETGSGSGYTALVDFTPAGFARSRRVAGQAVRRQVINPAACGGADTVRLLTRSATASALPQNLGVPGLLLSQLETTGLGNEASATPGAAFNPYFERLLPAGDSRSYLQVVAAAAPSSTFFTYFQGLDDLLPFVRSGGQCGGLDDPRLPNRSLLLTSLTQNSKKILDRLTANGQRGIIATLPALTSLPILRLGKGEALKARLRLAFGDTANIYITEPVSPGQTPGPAQRITDDDYVLATALVRIGQRTPVQVGTTILMLPYGRDIRNPLRDEDVLDSRELSFAKAIVDSYNTTLGTLASTVYKLPIITPAKKASTLNLDDFLFSQVAKGISVAGVNYSIEPVGGNVFSLDYVSLTPRGNALLANVFIAALNRAYRSSIPTIDVNSLPSTAQ</sequence>
<name>A0ABP7QVW9_9BACT</name>
<dbReference type="EMBL" id="BAABDI010000034">
    <property type="protein sequence ID" value="GAA3988750.1"/>
    <property type="molecule type" value="Genomic_DNA"/>
</dbReference>
<proteinExistence type="predicted"/>
<keyword evidence="2" id="KW-1185">Reference proteome</keyword>
<evidence type="ECO:0008006" key="3">
    <source>
        <dbReference type="Google" id="ProtNLM"/>
    </source>
</evidence>
<gene>
    <name evidence="1" type="ORF">GCM10022407_36680</name>
</gene>
<reference evidence="2" key="1">
    <citation type="journal article" date="2019" name="Int. J. Syst. Evol. Microbiol.">
        <title>The Global Catalogue of Microorganisms (GCM) 10K type strain sequencing project: providing services to taxonomists for standard genome sequencing and annotation.</title>
        <authorList>
            <consortium name="The Broad Institute Genomics Platform"/>
            <consortium name="The Broad Institute Genome Sequencing Center for Infectious Disease"/>
            <person name="Wu L."/>
            <person name="Ma J."/>
        </authorList>
    </citation>
    <scope>NUCLEOTIDE SEQUENCE [LARGE SCALE GENOMIC DNA]</scope>
    <source>
        <strain evidence="2">JCM 17217</strain>
    </source>
</reference>
<comment type="caution">
    <text evidence="1">The sequence shown here is derived from an EMBL/GenBank/DDBJ whole genome shotgun (WGS) entry which is preliminary data.</text>
</comment>
<evidence type="ECO:0000313" key="1">
    <source>
        <dbReference type="EMBL" id="GAA3988750.1"/>
    </source>
</evidence>
<accession>A0ABP7QVW9</accession>
<evidence type="ECO:0000313" key="2">
    <source>
        <dbReference type="Proteomes" id="UP001501556"/>
    </source>
</evidence>
<dbReference type="Proteomes" id="UP001501556">
    <property type="component" value="Unassembled WGS sequence"/>
</dbReference>
<dbReference type="RefSeq" id="WP_345126681.1">
    <property type="nucleotide sequence ID" value="NZ_BAABDI010000034.1"/>
</dbReference>
<organism evidence="1 2">
    <name type="scientific">Hymenobacter antarcticus</name>
    <dbReference type="NCBI Taxonomy" id="486270"/>
    <lineage>
        <taxon>Bacteria</taxon>
        <taxon>Pseudomonadati</taxon>
        <taxon>Bacteroidota</taxon>
        <taxon>Cytophagia</taxon>
        <taxon>Cytophagales</taxon>
        <taxon>Hymenobacteraceae</taxon>
        <taxon>Hymenobacter</taxon>
    </lineage>
</organism>
<protein>
    <recommendedName>
        <fullName evidence="3">GDSL-like Lipase/Acylhydrolase</fullName>
    </recommendedName>
</protein>